<dbReference type="Proteomes" id="UP000291838">
    <property type="component" value="Unassembled WGS sequence"/>
</dbReference>
<evidence type="ECO:0000313" key="3">
    <source>
        <dbReference type="Proteomes" id="UP000291838"/>
    </source>
</evidence>
<name>A0A4Q2RSY9_9ACTN</name>
<evidence type="ECO:0000313" key="2">
    <source>
        <dbReference type="EMBL" id="RYB90935.1"/>
    </source>
</evidence>
<dbReference type="EMBL" id="SDWS01000004">
    <property type="protein sequence ID" value="RYB90935.1"/>
    <property type="molecule type" value="Genomic_DNA"/>
</dbReference>
<keyword evidence="3" id="KW-1185">Reference proteome</keyword>
<reference evidence="2 3" key="1">
    <citation type="submission" date="2019-01" db="EMBL/GenBank/DDBJ databases">
        <title>Novel species of Nocardioides.</title>
        <authorList>
            <person name="Liu Q."/>
            <person name="Xin Y.-H."/>
        </authorList>
    </citation>
    <scope>NUCLEOTIDE SEQUENCE [LARGE SCALE GENOMIC DNA]</scope>
    <source>
        <strain evidence="2 3">HLT3-15</strain>
    </source>
</reference>
<protein>
    <submittedName>
        <fullName evidence="2">Uncharacterized protein</fullName>
    </submittedName>
</protein>
<feature type="region of interest" description="Disordered" evidence="1">
    <location>
        <begin position="21"/>
        <end position="40"/>
    </location>
</feature>
<gene>
    <name evidence="2" type="ORF">EUA06_11050</name>
</gene>
<dbReference type="OrthoDB" id="3541267at2"/>
<organism evidence="2 3">
    <name type="scientific">Nocardioides glacieisoli</name>
    <dbReference type="NCBI Taxonomy" id="1168730"/>
    <lineage>
        <taxon>Bacteria</taxon>
        <taxon>Bacillati</taxon>
        <taxon>Actinomycetota</taxon>
        <taxon>Actinomycetes</taxon>
        <taxon>Propionibacteriales</taxon>
        <taxon>Nocardioidaceae</taxon>
        <taxon>Nocardioides</taxon>
    </lineage>
</organism>
<comment type="caution">
    <text evidence="2">The sequence shown here is derived from an EMBL/GenBank/DDBJ whole genome shotgun (WGS) entry which is preliminary data.</text>
</comment>
<sequence>MDDVARIDAIAGEIAAERRRQVTRWGRQDHPSVGPAGTEPFRPVVERWRAVNDARMDSGAHSWDAILLEEVFEALVESDPARRRAELVQVAAVAAAEIEAIDRAAATSAGGAR</sequence>
<feature type="compositionally biased region" description="Basic and acidic residues" evidence="1">
    <location>
        <begin position="21"/>
        <end position="30"/>
    </location>
</feature>
<evidence type="ECO:0000256" key="1">
    <source>
        <dbReference type="SAM" id="MobiDB-lite"/>
    </source>
</evidence>
<accession>A0A4Q2RSY9</accession>
<dbReference type="AlphaFoldDB" id="A0A4Q2RSY9"/>
<proteinExistence type="predicted"/>